<feature type="compositionally biased region" description="Low complexity" evidence="1">
    <location>
        <begin position="826"/>
        <end position="838"/>
    </location>
</feature>
<keyword evidence="2" id="KW-0472">Membrane</keyword>
<feature type="compositionally biased region" description="Low complexity" evidence="1">
    <location>
        <begin position="445"/>
        <end position="456"/>
    </location>
</feature>
<feature type="compositionally biased region" description="Polar residues" evidence="1">
    <location>
        <begin position="383"/>
        <end position="402"/>
    </location>
</feature>
<feature type="region of interest" description="Disordered" evidence="1">
    <location>
        <begin position="826"/>
        <end position="869"/>
    </location>
</feature>
<reference evidence="3 4" key="1">
    <citation type="submission" date="2016-08" db="EMBL/GenBank/DDBJ databases">
        <authorList>
            <consortium name="Pathogen Informatics"/>
        </authorList>
    </citation>
    <scope>NUCLEOTIDE SEQUENCE [LARGE SCALE GENOMIC DNA]</scope>
    <source>
        <strain evidence="3 4">DK</strain>
    </source>
</reference>
<feature type="compositionally biased region" description="Pro residues" evidence="1">
    <location>
        <begin position="839"/>
        <end position="848"/>
    </location>
</feature>
<dbReference type="Pfam" id="PF06022">
    <property type="entry name" value="Cir_Bir_Yir"/>
    <property type="match status" value="1"/>
</dbReference>
<feature type="compositionally biased region" description="Polar residues" evidence="1">
    <location>
        <begin position="460"/>
        <end position="483"/>
    </location>
</feature>
<dbReference type="EMBL" id="FMIO01000506">
    <property type="protein sequence ID" value="SCL96406.1"/>
    <property type="molecule type" value="Genomic_DNA"/>
</dbReference>
<feature type="compositionally biased region" description="Polar residues" evidence="1">
    <location>
        <begin position="557"/>
        <end position="577"/>
    </location>
</feature>
<sequence>MDKHILMCEFLIEADSYFNGKDVDTQKINKHLTIKSYCSNGGCKTNEDHINALTTYIFKEFKNSIKKVEYNDYDECFLMWLSDKLFKMHIESKGIKNKPDYIDGTTLNQAYEKHLKNHKVKLGYWDFFDNIKGLKEANLKYMSEFYKLLNNICKTIKEYNDKGAESRKLSKNSKNCLNQYITLYLNISKCKSYLHLLNKLKGIYDDFRVYAIQENPSNNNLATNLKKLTTQDGVELNAARGFKPYHFSNKKCYPPKKKPTATKASKPIPGPAPTTTIQKESPGSQGVSNTTGGQLSNQENTSKGSDSNQHKTTNEIGKQDGGIVHKPEQSPDGQQHNSGSKQGNSSGGSEISDELKNIDQNPPTNGPEKQPSLSETKEPSPPETSQETQLQTRLDPVQSESQNAHESKKTQKEGSNHPDGQGDSKNDTKDSGSESGNGDGGGNEPGTPSDGTGDPPSESHPPSQGGKSDITNPLNQTGTSTPGGSIDLGSVFREFLLNGTKIYNKASQFIKDNHQKFKEATDKTSDAYNDTVDNLKRVYNASSIYFSGMINSITNQLDQVGTPKSGSSGNNLPQSSDQSKETEDPVPPQPSTPPKEPTQITSPDPSQDPSSDLSLSPPPNPPPISSQPNQSSSQSQSTTLQNQQISPPTQKAIVQLAKSPGSDHISRTPWNIIPTTWNGSGDCKPEVNFMNAALVCCTSEQCNLTGISVTLVLIPIILLIVYKYMSSGWRNELKGKKNMKKTINMVGVNKTTKTVINSSDGKKQMQIIIKSSGRKKQIKKSINSVYGEKSPSLNIYKLMQADPVPFINLFFLLIFFVYKTTQITSPDPSQDPSSDLSLSPPPNPPPISSQPNQSSSQSQSTTLQNQQISPPTQKAIVQLAKSPGSDHISRTPWNIIPTTWNGSGDCKPEVNFMNAALVCCTSEQCNLTGISVTLVLIPIILLIVYKVNNNIITKTAFLKNFHYYKKLHNFHNFMLVYVIWMEK</sequence>
<feature type="compositionally biased region" description="Low complexity" evidence="1">
    <location>
        <begin position="849"/>
        <end position="869"/>
    </location>
</feature>
<dbReference type="Proteomes" id="UP000195879">
    <property type="component" value="Unassembled WGS sequence"/>
</dbReference>
<feature type="region of interest" description="Disordered" evidence="1">
    <location>
        <begin position="557"/>
        <end position="648"/>
    </location>
</feature>
<feature type="compositionally biased region" description="Pro residues" evidence="1">
    <location>
        <begin position="585"/>
        <end position="596"/>
    </location>
</feature>
<feature type="compositionally biased region" description="Gly residues" evidence="1">
    <location>
        <begin position="435"/>
        <end position="444"/>
    </location>
</feature>
<name>A0A1D3LAL2_PLACE</name>
<evidence type="ECO:0000256" key="1">
    <source>
        <dbReference type="SAM" id="MobiDB-lite"/>
    </source>
</evidence>
<feature type="region of interest" description="Disordered" evidence="1">
    <location>
        <begin position="247"/>
        <end position="486"/>
    </location>
</feature>
<dbReference type="InterPro" id="IPR006477">
    <property type="entry name" value="Yir_bir_cir"/>
</dbReference>
<feature type="transmembrane region" description="Helical" evidence="2">
    <location>
        <begin position="704"/>
        <end position="725"/>
    </location>
</feature>
<proteinExistence type="predicted"/>
<keyword evidence="2" id="KW-1133">Transmembrane helix</keyword>
<accession>A0A1D3LAL2</accession>
<feature type="compositionally biased region" description="Polar residues" evidence="1">
    <location>
        <begin position="273"/>
        <end position="307"/>
    </location>
</feature>
<feature type="transmembrane region" description="Helical" evidence="2">
    <location>
        <begin position="927"/>
        <end position="945"/>
    </location>
</feature>
<keyword evidence="2" id="KW-0812">Transmembrane</keyword>
<feature type="compositionally biased region" description="Low complexity" evidence="1">
    <location>
        <begin position="333"/>
        <end position="349"/>
    </location>
</feature>
<feature type="compositionally biased region" description="Low complexity" evidence="1">
    <location>
        <begin position="597"/>
        <end position="615"/>
    </location>
</feature>
<dbReference type="AlphaFoldDB" id="A0A1D3LAL2"/>
<evidence type="ECO:0000313" key="4">
    <source>
        <dbReference type="Proteomes" id="UP000195879"/>
    </source>
</evidence>
<feature type="compositionally biased region" description="Basic and acidic residues" evidence="1">
    <location>
        <begin position="403"/>
        <end position="432"/>
    </location>
</feature>
<evidence type="ECO:0000256" key="2">
    <source>
        <dbReference type="SAM" id="Phobius"/>
    </source>
</evidence>
<feature type="transmembrane region" description="Helical" evidence="2">
    <location>
        <begin position="798"/>
        <end position="818"/>
    </location>
</feature>
<organism evidence="3 4">
    <name type="scientific">Plasmodium chabaudi adami</name>
    <dbReference type="NCBI Taxonomy" id="5826"/>
    <lineage>
        <taxon>Eukaryota</taxon>
        <taxon>Sar</taxon>
        <taxon>Alveolata</taxon>
        <taxon>Apicomplexa</taxon>
        <taxon>Aconoidasida</taxon>
        <taxon>Haemosporida</taxon>
        <taxon>Plasmodiidae</taxon>
        <taxon>Plasmodium</taxon>
        <taxon>Plasmodium (Vinckeia)</taxon>
    </lineage>
</organism>
<gene>
    <name evidence="3" type="ORF">PCHDK_000550100</name>
</gene>
<feature type="compositionally biased region" description="Low complexity" evidence="1">
    <location>
        <begin position="626"/>
        <end position="646"/>
    </location>
</feature>
<protein>
    <submittedName>
        <fullName evidence="3">CIR protein</fullName>
    </submittedName>
</protein>
<evidence type="ECO:0000313" key="3">
    <source>
        <dbReference type="EMBL" id="SCL96406.1"/>
    </source>
</evidence>
<feature type="compositionally biased region" description="Pro residues" evidence="1">
    <location>
        <begin position="616"/>
        <end position="625"/>
    </location>
</feature>